<reference evidence="2" key="1">
    <citation type="submission" date="2022-11" db="UniProtKB">
        <authorList>
            <consortium name="WormBaseParasite"/>
        </authorList>
    </citation>
    <scope>IDENTIFICATION</scope>
</reference>
<sequence length="84" mass="9386">MTHLAASHTSIFLPFMSSRENMGVHQIFTYFYPSLTHAISGQIRLSGRSVQVRISTTIKHRLTTIIRESTKSILRLAANANSAI</sequence>
<dbReference type="Proteomes" id="UP000887565">
    <property type="component" value="Unplaced"/>
</dbReference>
<keyword evidence="1" id="KW-1185">Reference proteome</keyword>
<accession>A0A915K111</accession>
<organism evidence="1 2">
    <name type="scientific">Romanomermis culicivorax</name>
    <name type="common">Nematode worm</name>
    <dbReference type="NCBI Taxonomy" id="13658"/>
    <lineage>
        <taxon>Eukaryota</taxon>
        <taxon>Metazoa</taxon>
        <taxon>Ecdysozoa</taxon>
        <taxon>Nematoda</taxon>
        <taxon>Enoplea</taxon>
        <taxon>Dorylaimia</taxon>
        <taxon>Mermithida</taxon>
        <taxon>Mermithoidea</taxon>
        <taxon>Mermithidae</taxon>
        <taxon>Romanomermis</taxon>
    </lineage>
</organism>
<evidence type="ECO:0000313" key="1">
    <source>
        <dbReference type="Proteomes" id="UP000887565"/>
    </source>
</evidence>
<protein>
    <submittedName>
        <fullName evidence="2">Uncharacterized protein</fullName>
    </submittedName>
</protein>
<dbReference type="AlphaFoldDB" id="A0A915K111"/>
<evidence type="ECO:0000313" key="2">
    <source>
        <dbReference type="WBParaSite" id="nRc.2.0.1.t32482-RA"/>
    </source>
</evidence>
<proteinExistence type="predicted"/>
<name>A0A915K111_ROMCU</name>
<dbReference type="WBParaSite" id="nRc.2.0.1.t32482-RA">
    <property type="protein sequence ID" value="nRc.2.0.1.t32482-RA"/>
    <property type="gene ID" value="nRc.2.0.1.g32482"/>
</dbReference>